<evidence type="ECO:0000313" key="1">
    <source>
        <dbReference type="EMBL" id="AQL01892.1"/>
    </source>
</evidence>
<protein>
    <submittedName>
        <fullName evidence="1">Uncharacterized protein</fullName>
    </submittedName>
</protein>
<dbReference type="InParanoid" id="A0A1D6NUS4"/>
<organism evidence="1">
    <name type="scientific">Zea mays</name>
    <name type="common">Maize</name>
    <dbReference type="NCBI Taxonomy" id="4577"/>
    <lineage>
        <taxon>Eukaryota</taxon>
        <taxon>Viridiplantae</taxon>
        <taxon>Streptophyta</taxon>
        <taxon>Embryophyta</taxon>
        <taxon>Tracheophyta</taxon>
        <taxon>Spermatophyta</taxon>
        <taxon>Magnoliopsida</taxon>
        <taxon>Liliopsida</taxon>
        <taxon>Poales</taxon>
        <taxon>Poaceae</taxon>
        <taxon>PACMAD clade</taxon>
        <taxon>Panicoideae</taxon>
        <taxon>Andropogonodae</taxon>
        <taxon>Andropogoneae</taxon>
        <taxon>Tripsacinae</taxon>
        <taxon>Zea</taxon>
    </lineage>
</organism>
<name>A0A1D6NUS4_MAIZE</name>
<sequence>MCLTCIPIHHLMVVLGPISCRKQCNIKHVGHTLYKKHHIKETGPFEQGMVQGCITGISSRPQVSYLL</sequence>
<dbReference type="AlphaFoldDB" id="A0A1D6NUS4"/>
<gene>
    <name evidence="1" type="ORF">ZEAMMB73_Zm00001d045248</name>
</gene>
<accession>A0A1D6NUS4</accession>
<dbReference type="EMBL" id="CM000785">
    <property type="protein sequence ID" value="AQL01892.1"/>
    <property type="molecule type" value="Genomic_DNA"/>
</dbReference>
<reference evidence="1" key="1">
    <citation type="submission" date="2015-12" db="EMBL/GenBank/DDBJ databases">
        <title>Update maize B73 reference genome by single molecule sequencing technologies.</title>
        <authorList>
            <consortium name="Maize Genome Sequencing Project"/>
            <person name="Ware D."/>
        </authorList>
    </citation>
    <scope>NUCLEOTIDE SEQUENCE</scope>
    <source>
        <tissue evidence="1">Seedling</tissue>
    </source>
</reference>
<proteinExistence type="predicted"/>